<evidence type="ECO:0000313" key="8">
    <source>
        <dbReference type="Proteomes" id="UP000710385"/>
    </source>
</evidence>
<keyword evidence="2" id="KW-0732">Signal</keyword>
<feature type="domain" description="Thioredoxin" evidence="6">
    <location>
        <begin position="58"/>
        <end position="236"/>
    </location>
</feature>
<dbReference type="PANTHER" id="PTHR13887">
    <property type="entry name" value="GLUTATHIONE S-TRANSFERASE KAPPA"/>
    <property type="match status" value="1"/>
</dbReference>
<dbReference type="InterPro" id="IPR013766">
    <property type="entry name" value="Thioredoxin_domain"/>
</dbReference>
<evidence type="ECO:0000256" key="2">
    <source>
        <dbReference type="ARBA" id="ARBA00022729"/>
    </source>
</evidence>
<dbReference type="Gene3D" id="3.40.30.10">
    <property type="entry name" value="Glutaredoxin"/>
    <property type="match status" value="1"/>
</dbReference>
<proteinExistence type="inferred from homology"/>
<dbReference type="SUPFAM" id="SSF52833">
    <property type="entry name" value="Thioredoxin-like"/>
    <property type="match status" value="1"/>
</dbReference>
<dbReference type="Pfam" id="PF13462">
    <property type="entry name" value="Thioredoxin_4"/>
    <property type="match status" value="1"/>
</dbReference>
<evidence type="ECO:0000259" key="6">
    <source>
        <dbReference type="PROSITE" id="PS51352"/>
    </source>
</evidence>
<keyword evidence="4" id="KW-1015">Disulfide bond</keyword>
<evidence type="ECO:0000256" key="1">
    <source>
        <dbReference type="ARBA" id="ARBA00005791"/>
    </source>
</evidence>
<dbReference type="PANTHER" id="PTHR13887:SF14">
    <property type="entry name" value="DISULFIDE BOND FORMATION PROTEIN D"/>
    <property type="match status" value="1"/>
</dbReference>
<accession>A0A928TPW3</accession>
<dbReference type="InterPro" id="IPR012336">
    <property type="entry name" value="Thioredoxin-like_fold"/>
</dbReference>
<comment type="similarity">
    <text evidence="1">Belongs to the thioredoxin family. DsbA subfamily.</text>
</comment>
<evidence type="ECO:0000313" key="7">
    <source>
        <dbReference type="EMBL" id="MBE7524989.1"/>
    </source>
</evidence>
<name>A0A928TPW3_UNCKA</name>
<keyword evidence="3" id="KW-0560">Oxidoreductase</keyword>
<dbReference type="InterPro" id="IPR036249">
    <property type="entry name" value="Thioredoxin-like_sf"/>
</dbReference>
<protein>
    <submittedName>
        <fullName evidence="7">Thioredoxin domain-containing protein</fullName>
    </submittedName>
</protein>
<dbReference type="PROSITE" id="PS51352">
    <property type="entry name" value="THIOREDOXIN_2"/>
    <property type="match status" value="1"/>
</dbReference>
<dbReference type="AlphaFoldDB" id="A0A928TPW3"/>
<evidence type="ECO:0000256" key="4">
    <source>
        <dbReference type="ARBA" id="ARBA00023157"/>
    </source>
</evidence>
<comment type="caution">
    <text evidence="7">The sequence shown here is derived from an EMBL/GenBank/DDBJ whole genome shotgun (WGS) entry which is preliminary data.</text>
</comment>
<dbReference type="Proteomes" id="UP000710385">
    <property type="component" value="Unassembled WGS sequence"/>
</dbReference>
<keyword evidence="5" id="KW-0676">Redox-active center</keyword>
<dbReference type="GO" id="GO:0016491">
    <property type="term" value="F:oxidoreductase activity"/>
    <property type="evidence" value="ECO:0007669"/>
    <property type="project" value="UniProtKB-KW"/>
</dbReference>
<evidence type="ECO:0000256" key="3">
    <source>
        <dbReference type="ARBA" id="ARBA00023002"/>
    </source>
</evidence>
<reference evidence="7" key="1">
    <citation type="submission" date="2020-05" db="EMBL/GenBank/DDBJ databases">
        <title>High-Quality Genomes of Partial-Nitritation/Anammox System by Hierarchical Clustering Based Hybrid Assembly.</title>
        <authorList>
            <person name="Liu L."/>
            <person name="Wang Y."/>
            <person name="Che Y."/>
            <person name="Chen Y."/>
            <person name="Xia Y."/>
            <person name="Luo R."/>
            <person name="Cheng S.H."/>
            <person name="Zheng C."/>
            <person name="Zhang T."/>
        </authorList>
    </citation>
    <scope>NUCLEOTIDE SEQUENCE</scope>
    <source>
        <strain evidence="7">H1_PAT1</strain>
    </source>
</reference>
<organism evidence="7 8">
    <name type="scientific">candidate division WWE3 bacterium</name>
    <dbReference type="NCBI Taxonomy" id="2053526"/>
    <lineage>
        <taxon>Bacteria</taxon>
        <taxon>Katanobacteria</taxon>
    </lineage>
</organism>
<dbReference type="EMBL" id="JABTTY010000001">
    <property type="protein sequence ID" value="MBE7524989.1"/>
    <property type="molecule type" value="Genomic_DNA"/>
</dbReference>
<evidence type="ECO:0000256" key="5">
    <source>
        <dbReference type="ARBA" id="ARBA00023284"/>
    </source>
</evidence>
<gene>
    <name evidence="7" type="ORF">HS096_01140</name>
</gene>
<sequence>MSRQRLVLFSLLTVLFVGVGMLYFTMVWRESTTRFRTGLPIPKHILPDELKTANDLIPQGPPQAPDIRPTDPVLSGNAQSPVTLIVFGDFECGVCKDQAVAIEESLAAIGNRNLVRVIWRDLPLINQHARAMSAATVAECAGRQGRFKQMHDLLFSQANTFSDDEYLSFMRRLNLNQEDFLVCLRDPAISFRLNGDIEDARKRAIGEVPTMFINGQPIAGYVDADTLTAILKREAQKASSNPS</sequence>